<evidence type="ECO:0000256" key="3">
    <source>
        <dbReference type="ARBA" id="ARBA00007681"/>
    </source>
</evidence>
<name>A0A0G0Y184_9BACT</name>
<evidence type="ECO:0000313" key="11">
    <source>
        <dbReference type="EMBL" id="KKR93992.1"/>
    </source>
</evidence>
<dbReference type="PANTHER" id="PTHR11693:SF22">
    <property type="entry name" value="ATP SYNTHASE SUBUNIT GAMMA, MITOCHONDRIAL"/>
    <property type="match status" value="1"/>
</dbReference>
<organism evidence="11 12">
    <name type="scientific">Candidatus Roizmanbacteria bacterium GW2011_GWA1_41_13</name>
    <dbReference type="NCBI Taxonomy" id="1618474"/>
    <lineage>
        <taxon>Bacteria</taxon>
        <taxon>Candidatus Roizmaniibacteriota</taxon>
    </lineage>
</organism>
<accession>A0A0G0Y184</accession>
<keyword evidence="6 10" id="KW-0406">Ion transport</keyword>
<dbReference type="PATRIC" id="fig|1618474.3.peg.567"/>
<evidence type="ECO:0000256" key="2">
    <source>
        <dbReference type="ARBA" id="ARBA00004170"/>
    </source>
</evidence>
<dbReference type="AlphaFoldDB" id="A0A0G0Y184"/>
<dbReference type="InterPro" id="IPR035968">
    <property type="entry name" value="ATP_synth_F1_ATPase_gsu"/>
</dbReference>
<dbReference type="CDD" id="cd12151">
    <property type="entry name" value="F1-ATPase_gamma"/>
    <property type="match status" value="1"/>
</dbReference>
<keyword evidence="7 10" id="KW-0472">Membrane</keyword>
<keyword evidence="8 10" id="KW-0139">CF(1)</keyword>
<keyword evidence="5 10" id="KW-0375">Hydrogen ion transport</keyword>
<comment type="similarity">
    <text evidence="3 10">Belongs to the ATPase gamma chain family.</text>
</comment>
<keyword evidence="9 10" id="KW-0066">ATP synthesis</keyword>
<evidence type="ECO:0000256" key="9">
    <source>
        <dbReference type="ARBA" id="ARBA00023310"/>
    </source>
</evidence>
<evidence type="ECO:0000313" key="12">
    <source>
        <dbReference type="Proteomes" id="UP000034961"/>
    </source>
</evidence>
<evidence type="ECO:0000256" key="7">
    <source>
        <dbReference type="ARBA" id="ARBA00023136"/>
    </source>
</evidence>
<evidence type="ECO:0000256" key="1">
    <source>
        <dbReference type="ARBA" id="ARBA00003456"/>
    </source>
</evidence>
<dbReference type="Proteomes" id="UP000034961">
    <property type="component" value="Unassembled WGS sequence"/>
</dbReference>
<sequence>MATIRAIKGRIKSAKNISQITKAMQMVSAAKMKKAQEVARQGKPYREKIQEAVGELASRIDPTLHPLLRMGNPDGKTMVVLISTNKGLCGGLNTSLFRNVLKWLSHADSAEFITLGKKGQRFVIRSGWDLSADFSEGQIIQSVAPVTQLFVEGFLNGAYKEVYIIYNRFVSSLKQEPIMVPVLPLAVPELGSQESEKQHIEWSEFIIEPSAREVLNQLLPHYVETLIRSAILEAEASEHSARMVAMKNATDNAKSLIGDLTLAYNRLRQENITTEIADIVTARESMR</sequence>
<dbReference type="GO" id="GO:0046933">
    <property type="term" value="F:proton-transporting ATP synthase activity, rotational mechanism"/>
    <property type="evidence" value="ECO:0007669"/>
    <property type="project" value="UniProtKB-UniRule"/>
</dbReference>
<gene>
    <name evidence="10" type="primary">atpG</name>
    <name evidence="11" type="ORF">UU41_C0015G0006</name>
</gene>
<proteinExistence type="inferred from homology"/>
<reference evidence="11 12" key="1">
    <citation type="journal article" date="2015" name="Nature">
        <title>rRNA introns, odd ribosomes, and small enigmatic genomes across a large radiation of phyla.</title>
        <authorList>
            <person name="Brown C.T."/>
            <person name="Hug L.A."/>
            <person name="Thomas B.C."/>
            <person name="Sharon I."/>
            <person name="Castelle C.J."/>
            <person name="Singh A."/>
            <person name="Wilkins M.J."/>
            <person name="Williams K.H."/>
            <person name="Banfield J.F."/>
        </authorList>
    </citation>
    <scope>NUCLEOTIDE SEQUENCE [LARGE SCALE GENOMIC DNA]</scope>
</reference>
<dbReference type="NCBIfam" id="TIGR01146">
    <property type="entry name" value="ATPsyn_F1gamma"/>
    <property type="match status" value="1"/>
</dbReference>
<comment type="subcellular location">
    <subcellularLocation>
        <location evidence="10">Cell membrane</location>
        <topology evidence="10">Peripheral membrane protein</topology>
    </subcellularLocation>
    <subcellularLocation>
        <location evidence="2">Membrane</location>
        <topology evidence="2">Peripheral membrane protein</topology>
    </subcellularLocation>
</comment>
<dbReference type="SUPFAM" id="SSF52943">
    <property type="entry name" value="ATP synthase (F1-ATPase), gamma subunit"/>
    <property type="match status" value="1"/>
</dbReference>
<dbReference type="GO" id="GO:0042777">
    <property type="term" value="P:proton motive force-driven plasma membrane ATP synthesis"/>
    <property type="evidence" value="ECO:0007669"/>
    <property type="project" value="UniProtKB-UniRule"/>
</dbReference>
<dbReference type="EMBL" id="LCAN01000015">
    <property type="protein sequence ID" value="KKR93992.1"/>
    <property type="molecule type" value="Genomic_DNA"/>
</dbReference>
<comment type="subunit">
    <text evidence="10">F-type ATPases have 2 components, CF(1) - the catalytic core - and CF(0) - the membrane proton channel. CF(1) has five subunits: alpha(3), beta(3), gamma(1), delta(1), epsilon(1). CF(0) has three main subunits: a, b and c.</text>
</comment>
<comment type="function">
    <text evidence="1 10">Produces ATP from ADP in the presence of a proton gradient across the membrane. The gamma chain is believed to be important in regulating ATPase activity and the flow of protons through the CF(0) complex.</text>
</comment>
<dbReference type="GO" id="GO:0045259">
    <property type="term" value="C:proton-transporting ATP synthase complex"/>
    <property type="evidence" value="ECO:0007669"/>
    <property type="project" value="UniProtKB-KW"/>
</dbReference>
<dbReference type="InterPro" id="IPR000131">
    <property type="entry name" value="ATP_synth_F1_gsu"/>
</dbReference>
<dbReference type="PRINTS" id="PR00126">
    <property type="entry name" value="ATPASEGAMMA"/>
</dbReference>
<dbReference type="GO" id="GO:0005886">
    <property type="term" value="C:plasma membrane"/>
    <property type="evidence" value="ECO:0007669"/>
    <property type="project" value="UniProtKB-SubCell"/>
</dbReference>
<evidence type="ECO:0000256" key="10">
    <source>
        <dbReference type="HAMAP-Rule" id="MF_00815"/>
    </source>
</evidence>
<evidence type="ECO:0000256" key="6">
    <source>
        <dbReference type="ARBA" id="ARBA00023065"/>
    </source>
</evidence>
<keyword evidence="4 10" id="KW-0813">Transport</keyword>
<dbReference type="PANTHER" id="PTHR11693">
    <property type="entry name" value="ATP SYNTHASE GAMMA CHAIN"/>
    <property type="match status" value="1"/>
</dbReference>
<dbReference type="Gene3D" id="3.40.1380.10">
    <property type="match status" value="1"/>
</dbReference>
<evidence type="ECO:0000256" key="4">
    <source>
        <dbReference type="ARBA" id="ARBA00022448"/>
    </source>
</evidence>
<protein>
    <recommendedName>
        <fullName evidence="10">ATP synthase gamma chain</fullName>
    </recommendedName>
    <alternativeName>
        <fullName evidence="10">ATP synthase F1 sector gamma subunit</fullName>
    </alternativeName>
    <alternativeName>
        <fullName evidence="10">F-ATPase gamma subunit</fullName>
    </alternativeName>
</protein>
<evidence type="ECO:0000256" key="8">
    <source>
        <dbReference type="ARBA" id="ARBA00023196"/>
    </source>
</evidence>
<dbReference type="Gene3D" id="1.10.287.80">
    <property type="entry name" value="ATP synthase, gamma subunit, helix hairpin domain"/>
    <property type="match status" value="1"/>
</dbReference>
<keyword evidence="10" id="KW-1003">Cell membrane</keyword>
<evidence type="ECO:0000256" key="5">
    <source>
        <dbReference type="ARBA" id="ARBA00022781"/>
    </source>
</evidence>
<dbReference type="HAMAP" id="MF_00815">
    <property type="entry name" value="ATP_synth_gamma_bact"/>
    <property type="match status" value="1"/>
</dbReference>
<dbReference type="GO" id="GO:0005524">
    <property type="term" value="F:ATP binding"/>
    <property type="evidence" value="ECO:0007669"/>
    <property type="project" value="UniProtKB-UniRule"/>
</dbReference>
<comment type="caution">
    <text evidence="11">The sequence shown here is derived from an EMBL/GenBank/DDBJ whole genome shotgun (WGS) entry which is preliminary data.</text>
</comment>
<dbReference type="Pfam" id="PF00231">
    <property type="entry name" value="ATP-synt"/>
    <property type="match status" value="1"/>
</dbReference>